<reference evidence="4 5" key="1">
    <citation type="submission" date="2021-04" db="EMBL/GenBank/DDBJ databases">
        <title>Draft genome sequence of Paenibacillus cisolokensis, LC2-13A.</title>
        <authorList>
            <person name="Uke A."/>
            <person name="Chhe C."/>
            <person name="Baramee S."/>
            <person name="Kosugi A."/>
        </authorList>
    </citation>
    <scope>NUCLEOTIDE SEQUENCE [LARGE SCALE GENOMIC DNA]</scope>
    <source>
        <strain evidence="4 5">LC2-13A</strain>
    </source>
</reference>
<feature type="DNA-binding region" description="H-T-H motif" evidence="2">
    <location>
        <begin position="36"/>
        <end position="55"/>
    </location>
</feature>
<dbReference type="RefSeq" id="WP_062495525.1">
    <property type="nucleotide sequence ID" value="NZ_BOVJ01000061.1"/>
</dbReference>
<name>A0ABQ4N5F3_9BACL</name>
<dbReference type="PANTHER" id="PTHR43479">
    <property type="entry name" value="ACREF/ENVCD OPERON REPRESSOR-RELATED"/>
    <property type="match status" value="1"/>
</dbReference>
<gene>
    <name evidence="4" type="ORF">PACILC2_19320</name>
</gene>
<dbReference type="Proteomes" id="UP000680304">
    <property type="component" value="Unassembled WGS sequence"/>
</dbReference>
<keyword evidence="1 2" id="KW-0238">DNA-binding</keyword>
<dbReference type="InterPro" id="IPR009057">
    <property type="entry name" value="Homeodomain-like_sf"/>
</dbReference>
<dbReference type="InterPro" id="IPR039532">
    <property type="entry name" value="TetR_C_Firmicutes"/>
</dbReference>
<accession>A0ABQ4N5F3</accession>
<evidence type="ECO:0000313" key="5">
    <source>
        <dbReference type="Proteomes" id="UP000680304"/>
    </source>
</evidence>
<dbReference type="PROSITE" id="PS50977">
    <property type="entry name" value="HTH_TETR_2"/>
    <property type="match status" value="1"/>
</dbReference>
<dbReference type="EMBL" id="BOVJ01000061">
    <property type="protein sequence ID" value="GIQ63364.1"/>
    <property type="molecule type" value="Genomic_DNA"/>
</dbReference>
<proteinExistence type="predicted"/>
<dbReference type="Gene3D" id="1.10.357.10">
    <property type="entry name" value="Tetracycline Repressor, domain 2"/>
    <property type="match status" value="1"/>
</dbReference>
<dbReference type="Pfam" id="PF14278">
    <property type="entry name" value="TetR_C_8"/>
    <property type="match status" value="1"/>
</dbReference>
<keyword evidence="5" id="KW-1185">Reference proteome</keyword>
<feature type="domain" description="HTH tetR-type" evidence="3">
    <location>
        <begin position="13"/>
        <end position="73"/>
    </location>
</feature>
<evidence type="ECO:0000313" key="4">
    <source>
        <dbReference type="EMBL" id="GIQ63364.1"/>
    </source>
</evidence>
<dbReference type="SUPFAM" id="SSF46689">
    <property type="entry name" value="Homeodomain-like"/>
    <property type="match status" value="1"/>
</dbReference>
<evidence type="ECO:0000259" key="3">
    <source>
        <dbReference type="PROSITE" id="PS50977"/>
    </source>
</evidence>
<dbReference type="InterPro" id="IPR050624">
    <property type="entry name" value="HTH-type_Tx_Regulator"/>
</dbReference>
<comment type="caution">
    <text evidence="4">The sequence shown here is derived from an EMBL/GenBank/DDBJ whole genome shotgun (WGS) entry which is preliminary data.</text>
</comment>
<sequence length="203" mass="23365">MRQTGTKTDPRVVRSKADMRKALLQLMAQKPFAAVSITDIVKQAKYNRGTFYANYANKEDLLDDMISETIKDLLRSFRAPYEKVNVFYPHELHANSIMIFDHIAQHADFYAIVTRSDALPVLKEKMFVSLKRIIMEELVHDDSDVDPELLVVYSLHALLGLIFHWIESGFAHPPSYMQEQLVKILNHQPANAKKGIKTRHSDQ</sequence>
<dbReference type="Pfam" id="PF00440">
    <property type="entry name" value="TetR_N"/>
    <property type="match status" value="1"/>
</dbReference>
<protein>
    <submittedName>
        <fullName evidence="4">TetR family transcriptional regulator</fullName>
    </submittedName>
</protein>
<dbReference type="InterPro" id="IPR001647">
    <property type="entry name" value="HTH_TetR"/>
</dbReference>
<dbReference type="PANTHER" id="PTHR43479:SF7">
    <property type="entry name" value="TETR-FAMILY TRANSCRIPTIONAL REGULATOR"/>
    <property type="match status" value="1"/>
</dbReference>
<organism evidence="4 5">
    <name type="scientific">Paenibacillus cisolokensis</name>
    <dbReference type="NCBI Taxonomy" id="1658519"/>
    <lineage>
        <taxon>Bacteria</taxon>
        <taxon>Bacillati</taxon>
        <taxon>Bacillota</taxon>
        <taxon>Bacilli</taxon>
        <taxon>Bacillales</taxon>
        <taxon>Paenibacillaceae</taxon>
        <taxon>Paenibacillus</taxon>
    </lineage>
</organism>
<evidence type="ECO:0000256" key="2">
    <source>
        <dbReference type="PROSITE-ProRule" id="PRU00335"/>
    </source>
</evidence>
<evidence type="ECO:0000256" key="1">
    <source>
        <dbReference type="ARBA" id="ARBA00023125"/>
    </source>
</evidence>